<reference evidence="2" key="2">
    <citation type="submission" date="2017-05" db="UniProtKB">
        <authorList>
            <consortium name="EnsemblMetazoa"/>
        </authorList>
    </citation>
    <scope>IDENTIFICATION</scope>
</reference>
<keyword evidence="1" id="KW-0732">Signal</keyword>
<feature type="signal peptide" evidence="1">
    <location>
        <begin position="1"/>
        <end position="23"/>
    </location>
</feature>
<sequence length="202" mass="22007">MGILALSLLIVTLILFGSQSISAVTYTRWGQTSCPTDSTGATLVYEGMMAGSKHSESGGGAQYICLPKEPEYWSVGVGTPRTESFLYGAEYQLRLYPSQVEYTAPCAVCLINSNKSSVIMIPAKVTCPRSWTLEYNGYLIAEYYAHPNNVLYECLDINVETVPGTSRLDPEASIHHVTSTCHGLPCPPYRTTKELACAVCSK</sequence>
<dbReference type="OrthoDB" id="6086925at2759"/>
<dbReference type="KEGG" id="aqu:109582482"/>
<evidence type="ECO:0000313" key="3">
    <source>
        <dbReference type="Proteomes" id="UP000007879"/>
    </source>
</evidence>
<keyword evidence="3" id="KW-1185">Reference proteome</keyword>
<protein>
    <recommendedName>
        <fullName evidence="4">Chitin-binding type-4 domain-containing protein</fullName>
    </recommendedName>
</protein>
<dbReference type="EnsemblMetazoa" id="XM_019997208.1">
    <property type="protein sequence ID" value="XP_019852767.1"/>
    <property type="gene ID" value="LOC109582482"/>
</dbReference>
<dbReference type="InterPro" id="IPR051077">
    <property type="entry name" value="Ca-dependent_lectin"/>
</dbReference>
<evidence type="ECO:0000256" key="1">
    <source>
        <dbReference type="SAM" id="SignalP"/>
    </source>
</evidence>
<accession>A0A1X7VU22</accession>
<dbReference type="AlphaFoldDB" id="A0A1X7VU22"/>
<proteinExistence type="predicted"/>
<name>A0A1X7VU22_AMPQE</name>
<dbReference type="PANTHER" id="PTHR24024">
    <property type="entry name" value="PULMONARY SURFACTANT-ASSOCIATED PROTEIN A"/>
    <property type="match status" value="1"/>
</dbReference>
<dbReference type="PANTHER" id="PTHR24024:SF18">
    <property type="entry name" value="SHORT-CHAIN COLLAGEN C4-LIKE"/>
    <property type="match status" value="1"/>
</dbReference>
<dbReference type="Proteomes" id="UP000007879">
    <property type="component" value="Unassembled WGS sequence"/>
</dbReference>
<dbReference type="EnsemblMetazoa" id="Aqu2.1.43355_001">
    <property type="protein sequence ID" value="Aqu2.1.43355_001"/>
    <property type="gene ID" value="Aqu2.1.43355"/>
</dbReference>
<gene>
    <name evidence="2" type="primary">109582482</name>
</gene>
<dbReference type="InParanoid" id="A0A1X7VU22"/>
<feature type="chain" id="PRO_5013321929" description="Chitin-binding type-4 domain-containing protein" evidence="1">
    <location>
        <begin position="24"/>
        <end position="202"/>
    </location>
</feature>
<reference evidence="3" key="1">
    <citation type="journal article" date="2010" name="Nature">
        <title>The Amphimedon queenslandica genome and the evolution of animal complexity.</title>
        <authorList>
            <person name="Srivastava M."/>
            <person name="Simakov O."/>
            <person name="Chapman J."/>
            <person name="Fahey B."/>
            <person name="Gauthier M.E."/>
            <person name="Mitros T."/>
            <person name="Richards G.S."/>
            <person name="Conaco C."/>
            <person name="Dacre M."/>
            <person name="Hellsten U."/>
            <person name="Larroux C."/>
            <person name="Putnam N.H."/>
            <person name="Stanke M."/>
            <person name="Adamska M."/>
            <person name="Darling A."/>
            <person name="Degnan S.M."/>
            <person name="Oakley T.H."/>
            <person name="Plachetzki D.C."/>
            <person name="Zhai Y."/>
            <person name="Adamski M."/>
            <person name="Calcino A."/>
            <person name="Cummins S.F."/>
            <person name="Goodstein D.M."/>
            <person name="Harris C."/>
            <person name="Jackson D.J."/>
            <person name="Leys S.P."/>
            <person name="Shu S."/>
            <person name="Woodcroft B.J."/>
            <person name="Vervoort M."/>
            <person name="Kosik K.S."/>
            <person name="Manning G."/>
            <person name="Degnan B.M."/>
            <person name="Rokhsar D.S."/>
        </authorList>
    </citation>
    <scope>NUCLEOTIDE SEQUENCE [LARGE SCALE GENOMIC DNA]</scope>
</reference>
<dbReference type="GO" id="GO:0005615">
    <property type="term" value="C:extracellular space"/>
    <property type="evidence" value="ECO:0007669"/>
    <property type="project" value="TreeGrafter"/>
</dbReference>
<evidence type="ECO:0000313" key="2">
    <source>
        <dbReference type="EnsemblMetazoa" id="Aqu2.1.43355_001"/>
    </source>
</evidence>
<evidence type="ECO:0008006" key="4">
    <source>
        <dbReference type="Google" id="ProtNLM"/>
    </source>
</evidence>
<organism evidence="2">
    <name type="scientific">Amphimedon queenslandica</name>
    <name type="common">Sponge</name>
    <dbReference type="NCBI Taxonomy" id="400682"/>
    <lineage>
        <taxon>Eukaryota</taxon>
        <taxon>Metazoa</taxon>
        <taxon>Porifera</taxon>
        <taxon>Demospongiae</taxon>
        <taxon>Heteroscleromorpha</taxon>
        <taxon>Haplosclerida</taxon>
        <taxon>Niphatidae</taxon>
        <taxon>Amphimedon</taxon>
    </lineage>
</organism>